<protein>
    <submittedName>
        <fullName evidence="1">Uncharacterized protein P10</fullName>
    </submittedName>
</protein>
<gene>
    <name evidence="1" type="primary">P10</name>
    <name evidence="1" type="ORF">APSE407</name>
</gene>
<reference evidence="1" key="1">
    <citation type="journal article" date="2008" name="Appl. Environ. Microbiol.">
        <title>Diverse phage-encoded toxins in a protective insect endosymbiont.</title>
        <authorList>
            <person name="Degnan P.H."/>
            <person name="Moran N.A."/>
        </authorList>
    </citation>
    <scope>NUCLEOTIDE SEQUENCE</scope>
</reference>
<evidence type="ECO:0000313" key="1">
    <source>
        <dbReference type="EMBL" id="ACJ10094.1"/>
    </source>
</evidence>
<name>B6SD00_9VIRU</name>
<organism evidence="1">
    <name type="scientific">Bacteriophage APSE-4</name>
    <dbReference type="NCBI Taxonomy" id="568990"/>
    <lineage>
        <taxon>Viruses</taxon>
    </lineage>
</organism>
<accession>B6SD00</accession>
<sequence>MLKIKLFSLVAIPFLLLSSYTSYAADKYTITGAVENVSYNDSSAWPCYVAVNGENDNQGRSNYFHAAKNTSICGLAERAKILNYRVKIYAEVDNGANIVHQIEFANTQSKYWVPAYRESQK</sequence>
<dbReference type="EMBL" id="EU794051">
    <property type="protein sequence ID" value="ACJ10094.1"/>
    <property type="molecule type" value="Genomic_DNA"/>
</dbReference>
<proteinExistence type="predicted"/>